<evidence type="ECO:0000256" key="1">
    <source>
        <dbReference type="ARBA" id="ARBA00004496"/>
    </source>
</evidence>
<evidence type="ECO:0000256" key="7">
    <source>
        <dbReference type="ARBA" id="ARBA00022691"/>
    </source>
</evidence>
<dbReference type="OrthoDB" id="194891at2157"/>
<accession>A0A1H8RGF8</accession>
<dbReference type="Gene3D" id="3.40.50.150">
    <property type="entry name" value="Vaccinia Virus protein VP39"/>
    <property type="match status" value="1"/>
</dbReference>
<sequence>MDPAVLRDDMVDSLEHESKGCVHSDAVSVAMRAVPRHEFVADERGAYADRPFERFGTRVLAPSTAARLLEALSPDPDDSVLVVGAGVGYTAAVIAEIVGERSVQAIDITRRAVYDARENLASAGYSGVLVDCRDGADGLPEYAPYDRILLEAAAVSPPQALVDQLAEGGRLVMPLGAHEQSLAVVEGDEVTDRLGGVAFSPMLVEGEQADTPERNRMRREDREYERRDARRRRGWEQSWIDWDEAADTGRSYED</sequence>
<dbReference type="Pfam" id="PF01135">
    <property type="entry name" value="PCMT"/>
    <property type="match status" value="1"/>
</dbReference>
<comment type="function">
    <text evidence="8">Catalyzes the methyl esterification of L-isoaspartyl residues in peptides and proteins that result from spontaneous decomposition of normal L-aspartyl and L-asparaginyl residues. It plays a role in the repair and/or degradation of damaged proteins.</text>
</comment>
<feature type="region of interest" description="Disordered" evidence="10">
    <location>
        <begin position="208"/>
        <end position="234"/>
    </location>
</feature>
<keyword evidence="5 11" id="KW-0489">Methyltransferase</keyword>
<dbReference type="GO" id="GO:0032259">
    <property type="term" value="P:methylation"/>
    <property type="evidence" value="ECO:0007669"/>
    <property type="project" value="UniProtKB-KW"/>
</dbReference>
<dbReference type="SUPFAM" id="SSF53335">
    <property type="entry name" value="S-adenosyl-L-methionine-dependent methyltransferases"/>
    <property type="match status" value="1"/>
</dbReference>
<protein>
    <recommendedName>
        <fullName evidence="3">protein-L-isoaspartate(D-aspartate) O-methyltransferase</fullName>
        <ecNumber evidence="3">2.1.1.77</ecNumber>
    </recommendedName>
</protein>
<keyword evidence="6 11" id="KW-0808">Transferase</keyword>
<dbReference type="AlphaFoldDB" id="A0A1H8RGF8"/>
<keyword evidence="4" id="KW-0963">Cytoplasm</keyword>
<organism evidence="11 12">
    <name type="scientific">Halorientalis persicus</name>
    <dbReference type="NCBI Taxonomy" id="1367881"/>
    <lineage>
        <taxon>Archaea</taxon>
        <taxon>Methanobacteriati</taxon>
        <taxon>Methanobacteriota</taxon>
        <taxon>Stenosarchaea group</taxon>
        <taxon>Halobacteria</taxon>
        <taxon>Halobacteriales</taxon>
        <taxon>Haloarculaceae</taxon>
        <taxon>Halorientalis</taxon>
    </lineage>
</organism>
<feature type="compositionally biased region" description="Basic and acidic residues" evidence="10">
    <location>
        <begin position="211"/>
        <end position="228"/>
    </location>
</feature>
<dbReference type="GO" id="GO:0005737">
    <property type="term" value="C:cytoplasm"/>
    <property type="evidence" value="ECO:0007669"/>
    <property type="project" value="UniProtKB-SubCell"/>
</dbReference>
<evidence type="ECO:0000256" key="4">
    <source>
        <dbReference type="ARBA" id="ARBA00022490"/>
    </source>
</evidence>
<evidence type="ECO:0000313" key="11">
    <source>
        <dbReference type="EMBL" id="SEO65521.1"/>
    </source>
</evidence>
<gene>
    <name evidence="11" type="ORF">SAMN05216388_101658</name>
</gene>
<dbReference type="InterPro" id="IPR029063">
    <property type="entry name" value="SAM-dependent_MTases_sf"/>
</dbReference>
<dbReference type="EMBL" id="FOCX01000016">
    <property type="protein sequence ID" value="SEO65521.1"/>
    <property type="molecule type" value="Genomic_DNA"/>
</dbReference>
<keyword evidence="12" id="KW-1185">Reference proteome</keyword>
<name>A0A1H8RGF8_9EURY</name>
<keyword evidence="7" id="KW-0949">S-adenosyl-L-methionine</keyword>
<evidence type="ECO:0000256" key="8">
    <source>
        <dbReference type="ARBA" id="ARBA00025330"/>
    </source>
</evidence>
<dbReference type="CDD" id="cd02440">
    <property type="entry name" value="AdoMet_MTases"/>
    <property type="match status" value="1"/>
</dbReference>
<dbReference type="EC" id="2.1.1.77" evidence="3"/>
<dbReference type="Proteomes" id="UP000198775">
    <property type="component" value="Unassembled WGS sequence"/>
</dbReference>
<evidence type="ECO:0000313" key="12">
    <source>
        <dbReference type="Proteomes" id="UP000198775"/>
    </source>
</evidence>
<evidence type="ECO:0000256" key="5">
    <source>
        <dbReference type="ARBA" id="ARBA00022603"/>
    </source>
</evidence>
<evidence type="ECO:0000256" key="3">
    <source>
        <dbReference type="ARBA" id="ARBA00011890"/>
    </source>
</evidence>
<comment type="similarity">
    <text evidence="2">Belongs to the methyltransferase superfamily. L-isoaspartyl/D-aspartyl protein methyltransferase family.</text>
</comment>
<dbReference type="PANTHER" id="PTHR11579:SF0">
    <property type="entry name" value="PROTEIN-L-ISOASPARTATE(D-ASPARTATE) O-METHYLTRANSFERASE"/>
    <property type="match status" value="1"/>
</dbReference>
<dbReference type="RefSeq" id="WP_092661887.1">
    <property type="nucleotide sequence ID" value="NZ_FOCX01000016.1"/>
</dbReference>
<dbReference type="InterPro" id="IPR000682">
    <property type="entry name" value="PCMT"/>
</dbReference>
<comment type="catalytic activity">
    <reaction evidence="9">
        <text>[protein]-L-isoaspartate + S-adenosyl-L-methionine = [protein]-L-isoaspartate alpha-methyl ester + S-adenosyl-L-homocysteine</text>
        <dbReference type="Rhea" id="RHEA:12705"/>
        <dbReference type="Rhea" id="RHEA-COMP:12143"/>
        <dbReference type="Rhea" id="RHEA-COMP:12144"/>
        <dbReference type="ChEBI" id="CHEBI:57856"/>
        <dbReference type="ChEBI" id="CHEBI:59789"/>
        <dbReference type="ChEBI" id="CHEBI:90596"/>
        <dbReference type="ChEBI" id="CHEBI:90598"/>
        <dbReference type="EC" id="2.1.1.77"/>
    </reaction>
</comment>
<dbReference type="GO" id="GO:0004719">
    <property type="term" value="F:protein-L-isoaspartate (D-aspartate) O-methyltransferase activity"/>
    <property type="evidence" value="ECO:0007669"/>
    <property type="project" value="UniProtKB-EC"/>
</dbReference>
<reference evidence="12" key="1">
    <citation type="submission" date="2016-10" db="EMBL/GenBank/DDBJ databases">
        <authorList>
            <person name="Varghese N."/>
            <person name="Submissions S."/>
        </authorList>
    </citation>
    <scope>NUCLEOTIDE SEQUENCE [LARGE SCALE GENOMIC DNA]</scope>
    <source>
        <strain evidence="12">IBRC-M 10043</strain>
    </source>
</reference>
<comment type="subcellular location">
    <subcellularLocation>
        <location evidence="1">Cytoplasm</location>
    </subcellularLocation>
</comment>
<evidence type="ECO:0000256" key="6">
    <source>
        <dbReference type="ARBA" id="ARBA00022679"/>
    </source>
</evidence>
<proteinExistence type="inferred from homology"/>
<evidence type="ECO:0000256" key="10">
    <source>
        <dbReference type="SAM" id="MobiDB-lite"/>
    </source>
</evidence>
<evidence type="ECO:0000256" key="2">
    <source>
        <dbReference type="ARBA" id="ARBA00005369"/>
    </source>
</evidence>
<evidence type="ECO:0000256" key="9">
    <source>
        <dbReference type="ARBA" id="ARBA00029295"/>
    </source>
</evidence>
<dbReference type="PANTHER" id="PTHR11579">
    <property type="entry name" value="PROTEIN-L-ISOASPARTATE O-METHYLTRANSFERASE"/>
    <property type="match status" value="1"/>
</dbReference>